<protein>
    <submittedName>
        <fullName evidence="1">Uncharacterized protein</fullName>
    </submittedName>
</protein>
<evidence type="ECO:0000313" key="1">
    <source>
        <dbReference type="EMBL" id="NMI01054.1"/>
    </source>
</evidence>
<dbReference type="EMBL" id="JAAXLA010000072">
    <property type="protein sequence ID" value="NMI01054.1"/>
    <property type="molecule type" value="Genomic_DNA"/>
</dbReference>
<accession>A0ABX1SLM5</accession>
<proteinExistence type="predicted"/>
<name>A0ABX1SLM5_9PSEU</name>
<sequence>MKSHADSAALADCITPLDEEDRAALERYWDQVIEEVWSAVPLRPGSPVVSLTELDERRERREARRAMARIAAAGRVAQVYALTQVADPLAEEAA</sequence>
<evidence type="ECO:0000313" key="2">
    <source>
        <dbReference type="Proteomes" id="UP000820669"/>
    </source>
</evidence>
<reference evidence="1 2" key="1">
    <citation type="submission" date="2020-04" db="EMBL/GenBank/DDBJ databases">
        <authorList>
            <person name="Klaysubun C."/>
            <person name="Duangmal K."/>
            <person name="Lipun K."/>
        </authorList>
    </citation>
    <scope>NUCLEOTIDE SEQUENCE [LARGE SCALE GENOMIC DNA]</scope>
    <source>
        <strain evidence="1 2">K10HN5</strain>
    </source>
</reference>
<organism evidence="1 2">
    <name type="scientific">Pseudonocardia acidicola</name>
    <dbReference type="NCBI Taxonomy" id="2724939"/>
    <lineage>
        <taxon>Bacteria</taxon>
        <taxon>Bacillati</taxon>
        <taxon>Actinomycetota</taxon>
        <taxon>Actinomycetes</taxon>
        <taxon>Pseudonocardiales</taxon>
        <taxon>Pseudonocardiaceae</taxon>
        <taxon>Pseudonocardia</taxon>
    </lineage>
</organism>
<gene>
    <name evidence="1" type="ORF">HF526_27670</name>
</gene>
<comment type="caution">
    <text evidence="1">The sequence shown here is derived from an EMBL/GenBank/DDBJ whole genome shotgun (WGS) entry which is preliminary data.</text>
</comment>
<dbReference type="RefSeq" id="WP_169384515.1">
    <property type="nucleotide sequence ID" value="NZ_JAAXLA010000072.1"/>
</dbReference>
<dbReference type="Proteomes" id="UP000820669">
    <property type="component" value="Unassembled WGS sequence"/>
</dbReference>
<keyword evidence="2" id="KW-1185">Reference proteome</keyword>